<name>X1H439_9ZZZZ</name>
<accession>X1H439</accession>
<protein>
    <submittedName>
        <fullName evidence="2">Uncharacterized protein</fullName>
    </submittedName>
</protein>
<feature type="region of interest" description="Disordered" evidence="1">
    <location>
        <begin position="1"/>
        <end position="22"/>
    </location>
</feature>
<evidence type="ECO:0000256" key="1">
    <source>
        <dbReference type="SAM" id="MobiDB-lite"/>
    </source>
</evidence>
<dbReference type="EMBL" id="BARU01030517">
    <property type="protein sequence ID" value="GAH64177.1"/>
    <property type="molecule type" value="Genomic_DNA"/>
</dbReference>
<sequence>MSEGRQQIAGSQDVPLQQGPLADGYPLIVEGLGTNTNPEKWLQDNHWEPDAEITIIAIDAGGEQPVGGAVPAGETRRIREITIRHEGSANTVVTLLDETGGNI</sequence>
<gene>
    <name evidence="2" type="ORF">S03H2_48405</name>
</gene>
<dbReference type="AlphaFoldDB" id="X1H439"/>
<reference evidence="2" key="1">
    <citation type="journal article" date="2014" name="Front. Microbiol.">
        <title>High frequency of phylogenetically diverse reductive dehalogenase-homologous genes in deep subseafloor sedimentary metagenomes.</title>
        <authorList>
            <person name="Kawai M."/>
            <person name="Futagami T."/>
            <person name="Toyoda A."/>
            <person name="Takaki Y."/>
            <person name="Nishi S."/>
            <person name="Hori S."/>
            <person name="Arai W."/>
            <person name="Tsubouchi T."/>
            <person name="Morono Y."/>
            <person name="Uchiyama I."/>
            <person name="Ito T."/>
            <person name="Fujiyama A."/>
            <person name="Inagaki F."/>
            <person name="Takami H."/>
        </authorList>
    </citation>
    <scope>NUCLEOTIDE SEQUENCE</scope>
    <source>
        <strain evidence="2">Expedition CK06-06</strain>
    </source>
</reference>
<organism evidence="2">
    <name type="scientific">marine sediment metagenome</name>
    <dbReference type="NCBI Taxonomy" id="412755"/>
    <lineage>
        <taxon>unclassified sequences</taxon>
        <taxon>metagenomes</taxon>
        <taxon>ecological metagenomes</taxon>
    </lineage>
</organism>
<evidence type="ECO:0000313" key="2">
    <source>
        <dbReference type="EMBL" id="GAH64177.1"/>
    </source>
</evidence>
<feature type="compositionally biased region" description="Polar residues" evidence="1">
    <location>
        <begin position="1"/>
        <end position="10"/>
    </location>
</feature>
<feature type="non-terminal residue" evidence="2">
    <location>
        <position position="103"/>
    </location>
</feature>
<proteinExistence type="predicted"/>
<comment type="caution">
    <text evidence="2">The sequence shown here is derived from an EMBL/GenBank/DDBJ whole genome shotgun (WGS) entry which is preliminary data.</text>
</comment>